<dbReference type="EMBL" id="JAFHAP010000002">
    <property type="protein sequence ID" value="MBN2908170.1"/>
    <property type="molecule type" value="Genomic_DNA"/>
</dbReference>
<name>A0ABS2WF48_9BACL</name>
<keyword evidence="3" id="KW-0274">FAD</keyword>
<proteinExistence type="predicted"/>
<feature type="compositionally biased region" description="Basic and acidic residues" evidence="4">
    <location>
        <begin position="214"/>
        <end position="227"/>
    </location>
</feature>
<evidence type="ECO:0000256" key="3">
    <source>
        <dbReference type="ARBA" id="ARBA00022827"/>
    </source>
</evidence>
<organism evidence="6 7">
    <name type="scientific">Polycladomyces zharkentensis</name>
    <dbReference type="NCBI Taxonomy" id="2807616"/>
    <lineage>
        <taxon>Bacteria</taxon>
        <taxon>Bacillati</taxon>
        <taxon>Bacillota</taxon>
        <taxon>Bacilli</taxon>
        <taxon>Bacillales</taxon>
        <taxon>Thermoactinomycetaceae</taxon>
        <taxon>Polycladomyces</taxon>
    </lineage>
</organism>
<accession>A0ABS2WF48</accession>
<dbReference type="InterPro" id="IPR040131">
    <property type="entry name" value="MnmG_N"/>
</dbReference>
<gene>
    <name evidence="6" type="ORF">JQC72_01350</name>
</gene>
<dbReference type="RefSeq" id="WP_205492330.1">
    <property type="nucleotide sequence ID" value="NZ_JAFHAP010000002.1"/>
</dbReference>
<feature type="compositionally biased region" description="Pro residues" evidence="4">
    <location>
        <begin position="194"/>
        <end position="208"/>
    </location>
</feature>
<evidence type="ECO:0000313" key="7">
    <source>
        <dbReference type="Proteomes" id="UP001177120"/>
    </source>
</evidence>
<evidence type="ECO:0000256" key="1">
    <source>
        <dbReference type="ARBA" id="ARBA00001974"/>
    </source>
</evidence>
<sequence>MQPTGGEYHVIVIGAGQAGQEAARTVAEKGYSVLYVPANPGSMFSMMYQSSHVGQPAQTVQEWKPEQLNDAMSPIMQVQSFFTPGEGNGWAIQAYVDKPLISSRKTLPEDHVVQERERFVREKMVRRHGLLRMNGKSAEPVDTSEKPVETVEPSVPESEQYVYPSEPVYREREVHLRKKMMGYRNIWNDKPADPEPIPDTQPPAPETPVPAKESGAEPKESLYRVEEIWTGYPSLTTSKEEKKPDTSQRKKTKQHLIRLDPSRSGRKVRTFDTQASSWSSSSATSESLVWQDSETQPESRTARPQSKSFDQVSYLEAEKQKKRKPAIAKKPSLPTKEAKPQVHSPSPAGSRETAPPKRSEIPIKPKPKMVNPPIQSKERTSFLQQDAARQVLEQSAPKNTLKRDSIDFEDAYGYSSWDDLFTPFSNSSKRQEIQQIEKRKLALRGLHNLINNLG</sequence>
<evidence type="ECO:0000259" key="5">
    <source>
        <dbReference type="Pfam" id="PF01134"/>
    </source>
</evidence>
<reference evidence="6" key="1">
    <citation type="journal article" date="2024" name="Int. J. Syst. Evol. Microbiol.">
        <title>Polycladomyces zharkentensis sp. nov., a novel thermophilic cellulose- and starch-degrading member of the Bacillota from a geothermal aquifer in Kazakhstan.</title>
        <authorList>
            <person name="Mashzhan A."/>
            <person name="Kistaubayeva A."/>
            <person name="Javier-Lopez R."/>
            <person name="Bissenova U."/>
            <person name="Bissenbay A."/>
            <person name="Birkeland N.K."/>
        </authorList>
    </citation>
    <scope>NUCLEOTIDE SEQUENCE</scope>
    <source>
        <strain evidence="6">ZKZ2T</strain>
    </source>
</reference>
<evidence type="ECO:0000256" key="2">
    <source>
        <dbReference type="ARBA" id="ARBA00022630"/>
    </source>
</evidence>
<keyword evidence="2" id="KW-0285">Flavoprotein</keyword>
<feature type="compositionally biased region" description="Basic and acidic residues" evidence="4">
    <location>
        <begin position="238"/>
        <end position="248"/>
    </location>
</feature>
<dbReference type="Pfam" id="PF01134">
    <property type="entry name" value="GIDA"/>
    <property type="match status" value="1"/>
</dbReference>
<dbReference type="Gene3D" id="3.50.50.60">
    <property type="entry name" value="FAD/NAD(P)-binding domain"/>
    <property type="match status" value="1"/>
</dbReference>
<feature type="compositionally biased region" description="Low complexity" evidence="4">
    <location>
        <begin position="276"/>
        <end position="287"/>
    </location>
</feature>
<dbReference type="InterPro" id="IPR036188">
    <property type="entry name" value="FAD/NAD-bd_sf"/>
</dbReference>
<feature type="compositionally biased region" description="Low complexity" evidence="4">
    <location>
        <begin position="150"/>
        <end position="159"/>
    </location>
</feature>
<protein>
    <submittedName>
        <fullName evidence="6">FAD-dependent oxidoreductase</fullName>
    </submittedName>
</protein>
<dbReference type="SUPFAM" id="SSF51971">
    <property type="entry name" value="Nucleotide-binding domain"/>
    <property type="match status" value="1"/>
</dbReference>
<dbReference type="Proteomes" id="UP001177120">
    <property type="component" value="Unassembled WGS sequence"/>
</dbReference>
<feature type="compositionally biased region" description="Polar residues" evidence="4">
    <location>
        <begin position="288"/>
        <end position="311"/>
    </location>
</feature>
<comment type="cofactor">
    <cofactor evidence="1">
        <name>FAD</name>
        <dbReference type="ChEBI" id="CHEBI:57692"/>
    </cofactor>
</comment>
<feature type="domain" description="MnmG N-terminal" evidence="5">
    <location>
        <begin position="10"/>
        <end position="60"/>
    </location>
</feature>
<feature type="region of interest" description="Disordered" evidence="4">
    <location>
        <begin position="187"/>
        <end position="403"/>
    </location>
</feature>
<evidence type="ECO:0000256" key="4">
    <source>
        <dbReference type="SAM" id="MobiDB-lite"/>
    </source>
</evidence>
<evidence type="ECO:0000313" key="6">
    <source>
        <dbReference type="EMBL" id="MBN2908170.1"/>
    </source>
</evidence>
<feature type="compositionally biased region" description="Basic and acidic residues" evidence="4">
    <location>
        <begin position="354"/>
        <end position="363"/>
    </location>
</feature>
<feature type="region of interest" description="Disordered" evidence="4">
    <location>
        <begin position="136"/>
        <end position="159"/>
    </location>
</feature>
<comment type="caution">
    <text evidence="6">The sequence shown here is derived from an EMBL/GenBank/DDBJ whole genome shotgun (WGS) entry which is preliminary data.</text>
</comment>
<keyword evidence="7" id="KW-1185">Reference proteome</keyword>